<dbReference type="Proteomes" id="UP000201796">
    <property type="component" value="Segment"/>
</dbReference>
<evidence type="ECO:0000313" key="2">
    <source>
        <dbReference type="Proteomes" id="UP000201796"/>
    </source>
</evidence>
<name>A0A160DFT9_9CAUD</name>
<dbReference type="RefSeq" id="YP_009276237.1">
    <property type="nucleotide sequence ID" value="NC_030936.1"/>
</dbReference>
<proteinExistence type="predicted"/>
<protein>
    <submittedName>
        <fullName evidence="1">Uncharacterized protein</fullName>
    </submittedName>
</protein>
<accession>A0A160DFT9</accession>
<dbReference type="GeneID" id="28802704"/>
<reference evidence="1 2" key="1">
    <citation type="submission" date="2016-03" db="EMBL/GenBank/DDBJ databases">
        <authorList>
            <person name="Montgomery M.T."/>
            <person name="Guerrero C.A."/>
            <person name="Mavrich T.N."/>
            <person name="Pope W.H."/>
            <person name="Garlena R.A."/>
            <person name="Russell D.A."/>
            <person name="Jacobs-Sera D."/>
            <person name="Hendrix R.W."/>
            <person name="Hatfull G.F."/>
        </authorList>
    </citation>
    <scope>NUCLEOTIDE SEQUENCE [LARGE SCALE GENOMIC DNA]</scope>
</reference>
<evidence type="ECO:0000313" key="1">
    <source>
        <dbReference type="EMBL" id="ANA86801.1"/>
    </source>
</evidence>
<dbReference type="EMBL" id="KU998247">
    <property type="protein sequence ID" value="ANA86801.1"/>
    <property type="molecule type" value="Genomic_DNA"/>
</dbReference>
<dbReference type="KEGG" id="vg:28802704"/>
<gene>
    <name evidence="1" type="primary">126</name>
    <name evidence="1" type="ORF">PBI_BACHITA_126</name>
</gene>
<sequence>MMEQPLTGHISNVACYSRKHISPEESIGMFAKFEVREESETVEVTGAAAVGRFRDGYYVTENLVYRRITVAVWFDSEPEQGRLAYVMTLDAGGGPEIVFDRLIVKTPNDVFASPPAWWVSGPAVQYLEALNRDAPTADWVKVPAALISAEIRELKERY</sequence>
<keyword evidence="2" id="KW-1185">Reference proteome</keyword>
<organism evidence="1 2">
    <name type="scientific">Gordonia phage Bachita</name>
    <dbReference type="NCBI Taxonomy" id="1838061"/>
    <lineage>
        <taxon>Viruses</taxon>
        <taxon>Duplodnaviria</taxon>
        <taxon>Heunggongvirae</taxon>
        <taxon>Uroviricota</taxon>
        <taxon>Caudoviricetes</taxon>
        <taxon>Smoothievirus</taxon>
        <taxon>Smoothievirus bachita</taxon>
    </lineage>
</organism>